<dbReference type="HOGENOM" id="CLU_2899968_0_0_9"/>
<dbReference type="Proteomes" id="UP000033163">
    <property type="component" value="Chromosome I"/>
</dbReference>
<reference evidence="3" key="1">
    <citation type="submission" date="2015-03" db="EMBL/GenBank/DDBJ databases">
        <authorList>
            <person name="Wibberg D."/>
        </authorList>
    </citation>
    <scope>NUCLEOTIDE SEQUENCE [LARGE SCALE GENOMIC DNA]</scope>
</reference>
<evidence type="ECO:0000313" key="3">
    <source>
        <dbReference type="Proteomes" id="UP000033163"/>
    </source>
</evidence>
<accession>A0A0E4HFJ6</accession>
<protein>
    <submittedName>
        <fullName evidence="2">Putative membrane protein</fullName>
    </submittedName>
</protein>
<keyword evidence="1" id="KW-1133">Transmembrane helix</keyword>
<sequence>MVFLPLFMGKLAIDALTTVFLLLFMGKLAFDYSATVRYKFVQRCLSPTLYISYPQEKEIIIS</sequence>
<gene>
    <name evidence="2" type="ORF">PRIO_4382</name>
</gene>
<feature type="transmembrane region" description="Helical" evidence="1">
    <location>
        <begin position="12"/>
        <end position="30"/>
    </location>
</feature>
<name>A0A0E4HFJ6_9BACL</name>
<proteinExistence type="predicted"/>
<evidence type="ECO:0000313" key="2">
    <source>
        <dbReference type="EMBL" id="CQR56784.1"/>
    </source>
</evidence>
<dbReference type="PATRIC" id="fig|1073571.4.peg.4693"/>
<keyword evidence="1" id="KW-0812">Transmembrane</keyword>
<keyword evidence="1" id="KW-0472">Membrane</keyword>
<dbReference type="KEGG" id="pri:PRIO_4382"/>
<evidence type="ECO:0000256" key="1">
    <source>
        <dbReference type="SAM" id="Phobius"/>
    </source>
</evidence>
<organism evidence="2 3">
    <name type="scientific">Paenibacillus riograndensis SBR5</name>
    <dbReference type="NCBI Taxonomy" id="1073571"/>
    <lineage>
        <taxon>Bacteria</taxon>
        <taxon>Bacillati</taxon>
        <taxon>Bacillota</taxon>
        <taxon>Bacilli</taxon>
        <taxon>Bacillales</taxon>
        <taxon>Paenibacillaceae</taxon>
        <taxon>Paenibacillus</taxon>
        <taxon>Paenibacillus sonchi group</taxon>
    </lineage>
</organism>
<dbReference type="EMBL" id="LN831776">
    <property type="protein sequence ID" value="CQR56784.1"/>
    <property type="molecule type" value="Genomic_DNA"/>
</dbReference>
<dbReference type="AlphaFoldDB" id="A0A0E4HFJ6"/>